<organism evidence="2 3">
    <name type="scientific">Mycena metata</name>
    <dbReference type="NCBI Taxonomy" id="1033252"/>
    <lineage>
        <taxon>Eukaryota</taxon>
        <taxon>Fungi</taxon>
        <taxon>Dikarya</taxon>
        <taxon>Basidiomycota</taxon>
        <taxon>Agaricomycotina</taxon>
        <taxon>Agaricomycetes</taxon>
        <taxon>Agaricomycetidae</taxon>
        <taxon>Agaricales</taxon>
        <taxon>Marasmiineae</taxon>
        <taxon>Mycenaceae</taxon>
        <taxon>Mycena</taxon>
    </lineage>
</organism>
<sequence>MENLGYRAERGEYDQCRATRHCGSVGFVVERFNTPQIAGGAICEAAHRAQICPCYEVGLDSQKEGRSSLFVLSCATSAKRNGQIGLSGSRCEPEWFSILSSWAVVFPAITLLSLFEFHLRFARRTLRVTLHCVYLVLYRFNLYDLRARQSASGCFTPLNKTPWSTTALSRTTL</sequence>
<name>A0AAD7GMX3_9AGAR</name>
<keyword evidence="1" id="KW-0812">Transmembrane</keyword>
<accession>A0AAD7GMX3</accession>
<keyword evidence="3" id="KW-1185">Reference proteome</keyword>
<evidence type="ECO:0000313" key="3">
    <source>
        <dbReference type="Proteomes" id="UP001215598"/>
    </source>
</evidence>
<reference evidence="2" key="1">
    <citation type="submission" date="2023-03" db="EMBL/GenBank/DDBJ databases">
        <title>Massive genome expansion in bonnet fungi (Mycena s.s.) driven by repeated elements and novel gene families across ecological guilds.</title>
        <authorList>
            <consortium name="Lawrence Berkeley National Laboratory"/>
            <person name="Harder C.B."/>
            <person name="Miyauchi S."/>
            <person name="Viragh M."/>
            <person name="Kuo A."/>
            <person name="Thoen E."/>
            <person name="Andreopoulos B."/>
            <person name="Lu D."/>
            <person name="Skrede I."/>
            <person name="Drula E."/>
            <person name="Henrissat B."/>
            <person name="Morin E."/>
            <person name="Kohler A."/>
            <person name="Barry K."/>
            <person name="LaButti K."/>
            <person name="Morin E."/>
            <person name="Salamov A."/>
            <person name="Lipzen A."/>
            <person name="Mereny Z."/>
            <person name="Hegedus B."/>
            <person name="Baldrian P."/>
            <person name="Stursova M."/>
            <person name="Weitz H."/>
            <person name="Taylor A."/>
            <person name="Grigoriev I.V."/>
            <person name="Nagy L.G."/>
            <person name="Martin F."/>
            <person name="Kauserud H."/>
        </authorList>
    </citation>
    <scope>NUCLEOTIDE SEQUENCE</scope>
    <source>
        <strain evidence="2">CBHHK182m</strain>
    </source>
</reference>
<evidence type="ECO:0000256" key="1">
    <source>
        <dbReference type="SAM" id="Phobius"/>
    </source>
</evidence>
<dbReference type="Proteomes" id="UP001215598">
    <property type="component" value="Unassembled WGS sequence"/>
</dbReference>
<comment type="caution">
    <text evidence="2">The sequence shown here is derived from an EMBL/GenBank/DDBJ whole genome shotgun (WGS) entry which is preliminary data.</text>
</comment>
<gene>
    <name evidence="2" type="ORF">B0H16DRAFT_1644917</name>
</gene>
<protein>
    <submittedName>
        <fullName evidence="2">Uncharacterized protein</fullName>
    </submittedName>
</protein>
<proteinExistence type="predicted"/>
<keyword evidence="1" id="KW-0472">Membrane</keyword>
<keyword evidence="1" id="KW-1133">Transmembrane helix</keyword>
<feature type="transmembrane region" description="Helical" evidence="1">
    <location>
        <begin position="95"/>
        <end position="117"/>
    </location>
</feature>
<dbReference type="AlphaFoldDB" id="A0AAD7GMX3"/>
<dbReference type="EMBL" id="JARKIB010000587">
    <property type="protein sequence ID" value="KAJ7698506.1"/>
    <property type="molecule type" value="Genomic_DNA"/>
</dbReference>
<evidence type="ECO:0000313" key="2">
    <source>
        <dbReference type="EMBL" id="KAJ7698506.1"/>
    </source>
</evidence>